<protein>
    <recommendedName>
        <fullName evidence="3">DUF4160 domain-containing protein</fullName>
    </recommendedName>
</protein>
<comment type="caution">
    <text evidence="1">The sequence shown here is derived from an EMBL/GenBank/DDBJ whole genome shotgun (WGS) entry which is preliminary data.</text>
</comment>
<organism evidence="1 2">
    <name type="scientific">Candidatus Avibacteroides avistercoris</name>
    <dbReference type="NCBI Taxonomy" id="2840690"/>
    <lineage>
        <taxon>Bacteria</taxon>
        <taxon>Pseudomonadati</taxon>
        <taxon>Bacteroidota</taxon>
        <taxon>Bacteroidia</taxon>
        <taxon>Bacteroidales</taxon>
        <taxon>Bacteroidaceae</taxon>
        <taxon>Bacteroidaceae incertae sedis</taxon>
        <taxon>Candidatus Avibacteroides</taxon>
    </lineage>
</organism>
<gene>
    <name evidence="1" type="ORF">IAA93_00030</name>
</gene>
<dbReference type="Proteomes" id="UP000787625">
    <property type="component" value="Unassembled WGS sequence"/>
</dbReference>
<reference evidence="1" key="1">
    <citation type="journal article" date="2021" name="PeerJ">
        <title>Extensive microbial diversity within the chicken gut microbiome revealed by metagenomics and culture.</title>
        <authorList>
            <person name="Gilroy R."/>
            <person name="Ravi A."/>
            <person name="Getino M."/>
            <person name="Pursley I."/>
            <person name="Horton D.L."/>
            <person name="Alikhan N.F."/>
            <person name="Baker D."/>
            <person name="Gharbi K."/>
            <person name="Hall N."/>
            <person name="Watson M."/>
            <person name="Adriaenssens E.M."/>
            <person name="Foster-Nyarko E."/>
            <person name="Jarju S."/>
            <person name="Secka A."/>
            <person name="Antonio M."/>
            <person name="Oren A."/>
            <person name="Chaudhuri R.R."/>
            <person name="La Ragione R."/>
            <person name="Hildebrand F."/>
            <person name="Pallen M.J."/>
        </authorList>
    </citation>
    <scope>NUCLEOTIDE SEQUENCE</scope>
    <source>
        <strain evidence="1">MalCec1-1739</strain>
    </source>
</reference>
<name>A0A9D2ZU58_9BACT</name>
<evidence type="ECO:0000313" key="1">
    <source>
        <dbReference type="EMBL" id="HJD52104.1"/>
    </source>
</evidence>
<reference evidence="1" key="2">
    <citation type="submission" date="2021-04" db="EMBL/GenBank/DDBJ databases">
        <authorList>
            <person name="Gilroy R."/>
        </authorList>
    </citation>
    <scope>NUCLEOTIDE SEQUENCE</scope>
    <source>
        <strain evidence="1">MalCec1-1739</strain>
    </source>
</reference>
<dbReference type="AlphaFoldDB" id="A0A9D2ZU58"/>
<proteinExistence type="predicted"/>
<accession>A0A9D2ZU58</accession>
<sequence length="87" mass="9820">MAEIFTIQGLSISIYPLDAGPAHLHVRRGNDEFVMTLDGREVEGRGTFEDISVVNDFIDSCDEDLHELWQCAQRGEKITRLNVKNGE</sequence>
<evidence type="ECO:0000313" key="2">
    <source>
        <dbReference type="Proteomes" id="UP000787625"/>
    </source>
</evidence>
<evidence type="ECO:0008006" key="3">
    <source>
        <dbReference type="Google" id="ProtNLM"/>
    </source>
</evidence>
<dbReference type="EMBL" id="DWUP01000001">
    <property type="protein sequence ID" value="HJD52104.1"/>
    <property type="molecule type" value="Genomic_DNA"/>
</dbReference>